<dbReference type="InterPro" id="IPR007855">
    <property type="entry name" value="RDRP"/>
</dbReference>
<dbReference type="GO" id="GO:0003968">
    <property type="term" value="F:RNA-directed RNA polymerase activity"/>
    <property type="evidence" value="ECO:0007669"/>
    <property type="project" value="UniProtKB-KW"/>
</dbReference>
<evidence type="ECO:0000256" key="1">
    <source>
        <dbReference type="RuleBase" id="RU363098"/>
    </source>
</evidence>
<sequence length="214" mass="25061">LCKLNRVLREPKFGSRMNFALVEIRDEASKMLHSFEYRDLRNVLENYLANGFDITDNRIYKYLHHSQSQLKEKQFWFYYHDENCLSLEDAYVWMGSFSKERVVAKHAARIALCFTSTEATISIPAELVTYVRDIEVEKNGKIFTFTDGVGTISTTLRDEIQEFMQEKHAFSVIQIRYGGCKGTLSVDPRLDNKKHQLIIRDSMNKFITDHDILE</sequence>
<dbReference type="PANTHER" id="PTHR23079">
    <property type="entry name" value="RNA-DEPENDENT RNA POLYMERASE"/>
    <property type="match status" value="1"/>
</dbReference>
<dbReference type="InterPro" id="IPR057596">
    <property type="entry name" value="RDRP_core"/>
</dbReference>
<feature type="domain" description="RDRP core" evidence="2">
    <location>
        <begin position="4"/>
        <end position="210"/>
    </location>
</feature>
<evidence type="ECO:0000313" key="3">
    <source>
        <dbReference type="EMBL" id="CAF4464927.1"/>
    </source>
</evidence>
<dbReference type="Pfam" id="PF05183">
    <property type="entry name" value="RdRP"/>
    <property type="match status" value="1"/>
</dbReference>
<comment type="similarity">
    <text evidence="1">Belongs to the RdRP family.</text>
</comment>
<evidence type="ECO:0000313" key="4">
    <source>
        <dbReference type="Proteomes" id="UP000682733"/>
    </source>
</evidence>
<comment type="catalytic activity">
    <reaction evidence="1">
        <text>RNA(n) + a ribonucleoside 5'-triphosphate = RNA(n+1) + diphosphate</text>
        <dbReference type="Rhea" id="RHEA:21248"/>
        <dbReference type="Rhea" id="RHEA-COMP:14527"/>
        <dbReference type="Rhea" id="RHEA-COMP:17342"/>
        <dbReference type="ChEBI" id="CHEBI:33019"/>
        <dbReference type="ChEBI" id="CHEBI:61557"/>
        <dbReference type="ChEBI" id="CHEBI:140395"/>
        <dbReference type="EC" id="2.7.7.48"/>
    </reaction>
</comment>
<evidence type="ECO:0000259" key="2">
    <source>
        <dbReference type="Pfam" id="PF05183"/>
    </source>
</evidence>
<keyword evidence="1" id="KW-0694">RNA-binding</keyword>
<keyword evidence="1" id="KW-0696">RNA-directed RNA polymerase</keyword>
<accession>A0A8S2WVR0</accession>
<dbReference type="Proteomes" id="UP000682733">
    <property type="component" value="Unassembled WGS sequence"/>
</dbReference>
<reference evidence="3" key="1">
    <citation type="submission" date="2021-02" db="EMBL/GenBank/DDBJ databases">
        <authorList>
            <person name="Nowell W R."/>
        </authorList>
    </citation>
    <scope>NUCLEOTIDE SEQUENCE</scope>
</reference>
<dbReference type="EMBL" id="CAJOBA010086303">
    <property type="protein sequence ID" value="CAF4464927.1"/>
    <property type="molecule type" value="Genomic_DNA"/>
</dbReference>
<dbReference type="GO" id="GO:0031380">
    <property type="term" value="C:nuclear RNA-directed RNA polymerase complex"/>
    <property type="evidence" value="ECO:0007669"/>
    <property type="project" value="TreeGrafter"/>
</dbReference>
<feature type="non-terminal residue" evidence="3">
    <location>
        <position position="1"/>
    </location>
</feature>
<keyword evidence="1" id="KW-0808">Transferase</keyword>
<feature type="non-terminal residue" evidence="3">
    <location>
        <position position="214"/>
    </location>
</feature>
<keyword evidence="1" id="KW-0548">Nucleotidyltransferase</keyword>
<gene>
    <name evidence="3" type="ORF">TMI583_LOCUS46433</name>
</gene>
<proteinExistence type="inferred from homology"/>
<dbReference type="AlphaFoldDB" id="A0A8S2WVR0"/>
<protein>
    <recommendedName>
        <fullName evidence="1">RNA-dependent RNA polymerase</fullName>
        <ecNumber evidence="1">2.7.7.48</ecNumber>
    </recommendedName>
</protein>
<dbReference type="PANTHER" id="PTHR23079:SF55">
    <property type="entry name" value="RNA-DIRECTED RNA POLYMERASE"/>
    <property type="match status" value="1"/>
</dbReference>
<organism evidence="3 4">
    <name type="scientific">Didymodactylos carnosus</name>
    <dbReference type="NCBI Taxonomy" id="1234261"/>
    <lineage>
        <taxon>Eukaryota</taxon>
        <taxon>Metazoa</taxon>
        <taxon>Spiralia</taxon>
        <taxon>Gnathifera</taxon>
        <taxon>Rotifera</taxon>
        <taxon>Eurotatoria</taxon>
        <taxon>Bdelloidea</taxon>
        <taxon>Philodinida</taxon>
        <taxon>Philodinidae</taxon>
        <taxon>Didymodactylos</taxon>
    </lineage>
</organism>
<dbReference type="EC" id="2.7.7.48" evidence="1"/>
<comment type="caution">
    <text evidence="3">The sequence shown here is derived from an EMBL/GenBank/DDBJ whole genome shotgun (WGS) entry which is preliminary data.</text>
</comment>
<dbReference type="GO" id="GO:0003723">
    <property type="term" value="F:RNA binding"/>
    <property type="evidence" value="ECO:0007669"/>
    <property type="project" value="UniProtKB-KW"/>
</dbReference>
<name>A0A8S2WVR0_9BILA</name>
<dbReference type="GO" id="GO:0030422">
    <property type="term" value="P:siRNA processing"/>
    <property type="evidence" value="ECO:0007669"/>
    <property type="project" value="TreeGrafter"/>
</dbReference>